<dbReference type="FunFam" id="1.20.1270.50:FF:000004">
    <property type="entry name" value="alpha-mannosidase 2C1 isoform X1"/>
    <property type="match status" value="1"/>
</dbReference>
<evidence type="ECO:0000256" key="13">
    <source>
        <dbReference type="ARBA" id="ARBA00075077"/>
    </source>
</evidence>
<dbReference type="GO" id="GO:0005737">
    <property type="term" value="C:cytoplasm"/>
    <property type="evidence" value="ECO:0007669"/>
    <property type="project" value="UniProtKB-SubCell"/>
</dbReference>
<dbReference type="Gene3D" id="1.20.1270.50">
    <property type="entry name" value="Glycoside hydrolase family 38, central domain"/>
    <property type="match status" value="1"/>
</dbReference>
<dbReference type="InterPro" id="IPR015341">
    <property type="entry name" value="Glyco_hydro_38_cen"/>
</dbReference>
<evidence type="ECO:0000313" key="15">
    <source>
        <dbReference type="Proteomes" id="UP000248482"/>
    </source>
</evidence>
<gene>
    <name evidence="16" type="primary">LOC111153213</name>
</gene>
<evidence type="ECO:0000256" key="6">
    <source>
        <dbReference type="ARBA" id="ARBA00022490"/>
    </source>
</evidence>
<evidence type="ECO:0000256" key="11">
    <source>
        <dbReference type="ARBA" id="ARBA00070768"/>
    </source>
</evidence>
<dbReference type="Pfam" id="PF07748">
    <property type="entry name" value="Glyco_hydro_38C"/>
    <property type="match status" value="1"/>
</dbReference>
<dbReference type="SMART" id="SM00872">
    <property type="entry name" value="Alpha-mann_mid"/>
    <property type="match status" value="1"/>
</dbReference>
<dbReference type="InterPro" id="IPR011330">
    <property type="entry name" value="Glyco_hydro/deAcase_b/a-brl"/>
</dbReference>
<dbReference type="InterPro" id="IPR037094">
    <property type="entry name" value="Glyco_hydro_38_cen_sf"/>
</dbReference>
<dbReference type="Gene3D" id="2.70.98.30">
    <property type="entry name" value="Golgi alpha-mannosidase II, domain 4"/>
    <property type="match status" value="1"/>
</dbReference>
<organism evidence="15 16">
    <name type="scientific">Enhydra lutris kenyoni</name>
    <name type="common">northern sea otter</name>
    <dbReference type="NCBI Taxonomy" id="391180"/>
    <lineage>
        <taxon>Eukaryota</taxon>
        <taxon>Metazoa</taxon>
        <taxon>Chordata</taxon>
        <taxon>Craniata</taxon>
        <taxon>Vertebrata</taxon>
        <taxon>Euteleostomi</taxon>
        <taxon>Mammalia</taxon>
        <taxon>Eutheria</taxon>
        <taxon>Laurasiatheria</taxon>
        <taxon>Carnivora</taxon>
        <taxon>Caniformia</taxon>
        <taxon>Musteloidea</taxon>
        <taxon>Mustelidae</taxon>
        <taxon>Lutrinae</taxon>
        <taxon>Enhydra</taxon>
    </lineage>
</organism>
<comment type="similarity">
    <text evidence="4">Belongs to the glycosyl hydrolase 38 family.</text>
</comment>
<dbReference type="SUPFAM" id="SSF74650">
    <property type="entry name" value="Galactose mutarotase-like"/>
    <property type="match status" value="1"/>
</dbReference>
<dbReference type="GeneID" id="111153213"/>
<evidence type="ECO:0000256" key="7">
    <source>
        <dbReference type="ARBA" id="ARBA00022723"/>
    </source>
</evidence>
<evidence type="ECO:0000256" key="2">
    <source>
        <dbReference type="ARBA" id="ARBA00001941"/>
    </source>
</evidence>
<dbReference type="FunFam" id="2.70.98.30:FF:000001">
    <property type="entry name" value="alpha-mannosidase 2C1 isoform X2"/>
    <property type="match status" value="1"/>
</dbReference>
<evidence type="ECO:0000256" key="3">
    <source>
        <dbReference type="ARBA" id="ARBA00004496"/>
    </source>
</evidence>
<keyword evidence="8" id="KW-0378">Hydrolase</keyword>
<dbReference type="PANTHER" id="PTHR46017:SF1">
    <property type="entry name" value="ALPHA-MANNOSIDASE 2C1"/>
    <property type="match status" value="1"/>
</dbReference>
<evidence type="ECO:0000256" key="12">
    <source>
        <dbReference type="ARBA" id="ARBA00075013"/>
    </source>
</evidence>
<dbReference type="InterPro" id="IPR054723">
    <property type="entry name" value="Ams1-like_N"/>
</dbReference>
<sequence length="941" mass="104740">MAAAPALKHWRTTLERVEKFVSPLYFTDCNLRGRLFRDSCPVTALSSFQTPERLSYQQAVQQEFRPAQIGDSFGPTWWTCWFRVELTIPEAWVGQEVHLRWESDGEGLLWREGEPIQGLTTEGEKTSYVLTNRLEEGDPRSLTVYVEVACNGLLGAGKGSMIAAPDPEKMFQVSRAELAVFCRDVHRLLVDLELLLGIAKAQQFEWVKNHYPGLHARLQEFACRGQFVPVGGTWVEMDGNLPSGEAMVRQFLQGQNFFLQEFGKMCSEFWLPDTFGYSAQLPQIMCSCGIRRFLTQKLSWNLVNSFPHHTFFWEGLDGSRVLAHFPPGDSYGMQGSVEEVLKTVVNNRDKGRTNHSAFLFGFGDGGGGPTQTMLDRLKRLHNTDGLPRVQLSSPGRLFSALESHSGQLCTWVGELFLELHNGTYTTQAQLKKGNRECERILHDVELLSSLAVARSTQFLYPAAQLQDLWRLLLLNQFHDVLTGSCIQLVAEEAMCHYEDIRSHGNTLLSAAVAALCAGEPGPEGLLIVNTLPWKRTEVLALPRPGGAHSLALVTVPSMGYAPAPSPTSLQPLQTQQPVFVVQETDGSVTLDNGIIRVRLDPTGCLTSLVLVASGREAIAEGTVGNQFVLFDDVPLYWDAWDVMDYHLETRKPVLGQAGTLAVGTEGGLRGSAWFLLQISPSSRLSQEVVLDVGCPYLRFHTEVHWHEAHKFLKVEFPTRVRSPQATYEVQFGHLQRPTHRNTSWDWARFEVWAHRWMDLSEHGFGLALLNDCKYGASVRGNVLSLSLLRAPKAPDATADMGRHEFTYALMPHKGSFQEAGVIRAAYSLNFPLLALPAPGPAPAASWSAFSVSSPAVVLETVKQAEASLQGRTLVLRLYEAHGSHVDCWLYTSLPIQEAVLCNLLEQRDPAGHLPLQDSRLKLTFSPFQVRSLLLVLQPPPN</sequence>
<dbReference type="InterPro" id="IPR000602">
    <property type="entry name" value="Glyco_hydro_38_N"/>
</dbReference>
<evidence type="ECO:0000256" key="1">
    <source>
        <dbReference type="ARBA" id="ARBA00000365"/>
    </source>
</evidence>
<protein>
    <recommendedName>
        <fullName evidence="11">Alpha-mannosidase 2C1</fullName>
        <ecNumber evidence="5">3.2.1.24</ecNumber>
    </recommendedName>
    <alternativeName>
        <fullName evidence="13">Alpha-D-mannoside mannohydrolase</fullName>
    </alternativeName>
    <alternativeName>
        <fullName evidence="12">Mannosidase alpha class 2C member 1</fullName>
    </alternativeName>
</protein>
<reference evidence="16" key="1">
    <citation type="submission" date="2025-08" db="UniProtKB">
        <authorList>
            <consortium name="RefSeq"/>
        </authorList>
    </citation>
    <scope>IDENTIFICATION</scope>
    <source>
        <tissue evidence="16">Blood</tissue>
    </source>
</reference>
<dbReference type="Proteomes" id="UP000248482">
    <property type="component" value="Unplaced"/>
</dbReference>
<accession>A0A2Y9K2U7</accession>
<keyword evidence="15" id="KW-1185">Reference proteome</keyword>
<dbReference type="Pfam" id="PF17677">
    <property type="entry name" value="Glyco_hydro38C2"/>
    <property type="match status" value="1"/>
</dbReference>
<dbReference type="SUPFAM" id="SSF88713">
    <property type="entry name" value="Glycoside hydrolase/deacetylase"/>
    <property type="match status" value="1"/>
</dbReference>
<dbReference type="InterPro" id="IPR028995">
    <property type="entry name" value="Glyco_hydro_57/38_cen_sf"/>
</dbReference>
<name>A0A2Y9K2U7_ENHLU</name>
<dbReference type="GO" id="GO:0006013">
    <property type="term" value="P:mannose metabolic process"/>
    <property type="evidence" value="ECO:0007669"/>
    <property type="project" value="InterPro"/>
</dbReference>
<comment type="cofactor">
    <cofactor evidence="2">
        <name>Co(2+)</name>
        <dbReference type="ChEBI" id="CHEBI:48828"/>
    </cofactor>
</comment>
<feature type="domain" description="Glycoside hydrolase family 38 central" evidence="14">
    <location>
        <begin position="418"/>
        <end position="497"/>
    </location>
</feature>
<dbReference type="SUPFAM" id="SSF88688">
    <property type="entry name" value="Families 57/38 glycoside transferase middle domain"/>
    <property type="match status" value="1"/>
</dbReference>
<evidence type="ECO:0000313" key="16">
    <source>
        <dbReference type="RefSeq" id="XP_022367807.1"/>
    </source>
</evidence>
<evidence type="ECO:0000256" key="10">
    <source>
        <dbReference type="ARBA" id="ARBA00023295"/>
    </source>
</evidence>
<comment type="subcellular location">
    <subcellularLocation>
        <location evidence="3">Cytoplasm</location>
    </subcellularLocation>
</comment>
<dbReference type="Pfam" id="PF09261">
    <property type="entry name" value="Alpha-mann_mid"/>
    <property type="match status" value="1"/>
</dbReference>
<evidence type="ECO:0000256" key="9">
    <source>
        <dbReference type="ARBA" id="ARBA00023285"/>
    </source>
</evidence>
<dbReference type="InterPro" id="IPR011682">
    <property type="entry name" value="Glyco_hydro_38_C"/>
</dbReference>
<dbReference type="FunFam" id="3.20.110.10:FF:000002">
    <property type="entry name" value="alpha-mannosidase 2C1 isoform X1"/>
    <property type="match status" value="1"/>
</dbReference>
<dbReference type="GO" id="GO:0030246">
    <property type="term" value="F:carbohydrate binding"/>
    <property type="evidence" value="ECO:0007669"/>
    <property type="project" value="InterPro"/>
</dbReference>
<dbReference type="GO" id="GO:0046872">
    <property type="term" value="F:metal ion binding"/>
    <property type="evidence" value="ECO:0007669"/>
    <property type="project" value="UniProtKB-KW"/>
</dbReference>
<dbReference type="Pfam" id="PF22907">
    <property type="entry name" value="Ams1-like_1st"/>
    <property type="match status" value="1"/>
</dbReference>
<dbReference type="EC" id="3.2.1.24" evidence="5"/>
<keyword evidence="7" id="KW-0479">Metal-binding</keyword>
<dbReference type="InterPro" id="IPR027291">
    <property type="entry name" value="Glyco_hydro_38_N_sf"/>
</dbReference>
<evidence type="ECO:0000259" key="14">
    <source>
        <dbReference type="SMART" id="SM00872"/>
    </source>
</evidence>
<comment type="catalytic activity">
    <reaction evidence="1">
        <text>Hydrolysis of terminal, non-reducing alpha-D-mannose residues in alpha-D-mannosides.</text>
        <dbReference type="EC" id="3.2.1.24"/>
    </reaction>
</comment>
<dbReference type="AlphaFoldDB" id="A0A2Y9K2U7"/>
<dbReference type="RefSeq" id="XP_022367807.1">
    <property type="nucleotide sequence ID" value="XM_022512099.1"/>
</dbReference>
<keyword evidence="10" id="KW-0326">Glycosidase</keyword>
<dbReference type="InterPro" id="IPR041147">
    <property type="entry name" value="GH38_C"/>
</dbReference>
<dbReference type="Gene3D" id="2.60.40.2220">
    <property type="match status" value="1"/>
</dbReference>
<dbReference type="InterPro" id="IPR011013">
    <property type="entry name" value="Gal_mutarotase_sf_dom"/>
</dbReference>
<keyword evidence="6" id="KW-0963">Cytoplasm</keyword>
<evidence type="ECO:0000256" key="5">
    <source>
        <dbReference type="ARBA" id="ARBA00012752"/>
    </source>
</evidence>
<evidence type="ECO:0000256" key="4">
    <source>
        <dbReference type="ARBA" id="ARBA00009792"/>
    </source>
</evidence>
<proteinExistence type="inferred from homology"/>
<dbReference type="Gene3D" id="3.20.110.10">
    <property type="entry name" value="Glycoside hydrolase 38, N terminal domain"/>
    <property type="match status" value="1"/>
</dbReference>
<dbReference type="FunFam" id="2.60.40.2220:FF:000001">
    <property type="entry name" value="Alpha-mannosidase 2C1"/>
    <property type="match status" value="1"/>
</dbReference>
<keyword evidence="9" id="KW-0170">Cobalt</keyword>
<dbReference type="Pfam" id="PF01074">
    <property type="entry name" value="Glyco_hydro_38N"/>
    <property type="match status" value="1"/>
</dbReference>
<dbReference type="PANTHER" id="PTHR46017">
    <property type="entry name" value="ALPHA-MANNOSIDASE 2C1"/>
    <property type="match status" value="1"/>
</dbReference>
<dbReference type="GO" id="GO:0004559">
    <property type="term" value="F:alpha-mannosidase activity"/>
    <property type="evidence" value="ECO:0007669"/>
    <property type="project" value="UniProtKB-EC"/>
</dbReference>
<dbReference type="GO" id="GO:0009313">
    <property type="term" value="P:oligosaccharide catabolic process"/>
    <property type="evidence" value="ECO:0007669"/>
    <property type="project" value="TreeGrafter"/>
</dbReference>
<evidence type="ECO:0000256" key="8">
    <source>
        <dbReference type="ARBA" id="ARBA00022801"/>
    </source>
</evidence>